<keyword evidence="4" id="KW-1185">Reference proteome</keyword>
<reference evidence="2" key="4">
    <citation type="submission" date="2025-09" db="UniProtKB">
        <authorList>
            <consortium name="Ensembl"/>
        </authorList>
    </citation>
    <scope>IDENTIFICATION</scope>
    <source>
        <strain evidence="2">C57BL/6J</strain>
    </source>
</reference>
<evidence type="ECO:0000313" key="4">
    <source>
        <dbReference type="Proteomes" id="UP000000589"/>
    </source>
</evidence>
<reference evidence="2 4" key="1">
    <citation type="journal article" date="2009" name="PLoS Biol.">
        <title>Lineage-specific biology revealed by a finished genome assembly of the mouse.</title>
        <authorList>
            <consortium name="Mouse Genome Sequencing Consortium"/>
            <person name="Church D.M."/>
            <person name="Goodstadt L."/>
            <person name="Hillier L.W."/>
            <person name="Zody M.C."/>
            <person name="Goldstein S."/>
            <person name="She X."/>
            <person name="Bult C.J."/>
            <person name="Agarwala R."/>
            <person name="Cherry J.L."/>
            <person name="DiCuccio M."/>
            <person name="Hlavina W."/>
            <person name="Kapustin Y."/>
            <person name="Meric P."/>
            <person name="Maglott D."/>
            <person name="Birtle Z."/>
            <person name="Marques A.C."/>
            <person name="Graves T."/>
            <person name="Zhou S."/>
            <person name="Teague B."/>
            <person name="Potamousis K."/>
            <person name="Churas C."/>
            <person name="Place M."/>
            <person name="Herschleb J."/>
            <person name="Runnheim R."/>
            <person name="Forrest D."/>
            <person name="Amos-Landgraf J."/>
            <person name="Schwartz D.C."/>
            <person name="Cheng Z."/>
            <person name="Lindblad-Toh K."/>
            <person name="Eichler E.E."/>
            <person name="Ponting C.P."/>
        </authorList>
    </citation>
    <scope>NUCLEOTIDE SEQUENCE [LARGE SCALE GENOMIC DNA]</scope>
    <source>
        <strain evidence="2 4">C57BL/6J</strain>
    </source>
</reference>
<dbReference type="AGR" id="MGI:1914763"/>
<dbReference type="AlphaFoldDB" id="F2Z421"/>
<dbReference type="GeneTree" id="ENSGT00390000010531"/>
<reference evidence="2" key="3">
    <citation type="submission" date="2025-08" db="UniProtKB">
        <authorList>
            <consortium name="Ensembl"/>
        </authorList>
    </citation>
    <scope>IDENTIFICATION</scope>
    <source>
        <strain evidence="2">C57BL/6J</strain>
    </source>
</reference>
<gene>
    <name evidence="2 3" type="primary">Faap20</name>
    <name evidence="3" type="synonym">2610002J02Rik</name>
</gene>
<feature type="region of interest" description="Disordered" evidence="1">
    <location>
        <begin position="1"/>
        <end position="25"/>
    </location>
</feature>
<sequence>MEEERRLRGRLSRRRPPAGGGPLTAALGFSRREVRVSPGLLCCAAP</sequence>
<proteinExistence type="predicted"/>
<evidence type="ECO:0000256" key="1">
    <source>
        <dbReference type="SAM" id="MobiDB-lite"/>
    </source>
</evidence>
<accession>F2Z421</accession>
<dbReference type="Proteomes" id="UP000000589">
    <property type="component" value="Chromosome 4"/>
</dbReference>
<dbReference type="ExpressionAtlas" id="F2Z421">
    <property type="expression patterns" value="baseline and differential"/>
</dbReference>
<evidence type="ECO:0000313" key="3">
    <source>
        <dbReference type="MGI" id="MGI:1914763"/>
    </source>
</evidence>
<protein>
    <submittedName>
        <fullName evidence="2">Fanconi anemia core complex associated protein 20</fullName>
    </submittedName>
</protein>
<evidence type="ECO:0000313" key="2">
    <source>
        <dbReference type="Ensembl" id="ENSMUSP00000117360.2"/>
    </source>
</evidence>
<feature type="compositionally biased region" description="Basic residues" evidence="1">
    <location>
        <begin position="7"/>
        <end position="16"/>
    </location>
</feature>
<dbReference type="Antibodypedia" id="52488">
    <property type="antibodies" value="51 antibodies from 13 providers"/>
</dbReference>
<name>F2Z421_MOUSE</name>
<dbReference type="VEuPathDB" id="HostDB:ENSMUSG00000073684"/>
<organism evidence="2 4">
    <name type="scientific">Mus musculus</name>
    <name type="common">Mouse</name>
    <dbReference type="NCBI Taxonomy" id="10090"/>
    <lineage>
        <taxon>Eukaryota</taxon>
        <taxon>Metazoa</taxon>
        <taxon>Chordata</taxon>
        <taxon>Craniata</taxon>
        <taxon>Vertebrata</taxon>
        <taxon>Euteleostomi</taxon>
        <taxon>Mammalia</taxon>
        <taxon>Eutheria</taxon>
        <taxon>Euarchontoglires</taxon>
        <taxon>Glires</taxon>
        <taxon>Rodentia</taxon>
        <taxon>Myomorpha</taxon>
        <taxon>Muroidea</taxon>
        <taxon>Muridae</taxon>
        <taxon>Murinae</taxon>
        <taxon>Mus</taxon>
        <taxon>Mus</taxon>
    </lineage>
</organism>
<dbReference type="HOGENOM" id="CLU_3191143_0_0_1"/>
<reference evidence="2 4" key="2">
    <citation type="journal article" date="2011" name="PLoS Biol.">
        <title>Modernizing reference genome assemblies.</title>
        <authorList>
            <person name="Church D.M."/>
            <person name="Schneider V.A."/>
            <person name="Graves T."/>
            <person name="Auger K."/>
            <person name="Cunningham F."/>
            <person name="Bouk N."/>
            <person name="Chen H.C."/>
            <person name="Agarwala R."/>
            <person name="McLaren W.M."/>
            <person name="Ritchie G.R."/>
            <person name="Albracht D."/>
            <person name="Kremitzki M."/>
            <person name="Rock S."/>
            <person name="Kotkiewicz H."/>
            <person name="Kremitzki C."/>
            <person name="Wollam A."/>
            <person name="Trani L."/>
            <person name="Fulton L."/>
            <person name="Fulton R."/>
            <person name="Matthews L."/>
            <person name="Whitehead S."/>
            <person name="Chow W."/>
            <person name="Torrance J."/>
            <person name="Dunn M."/>
            <person name="Harden G."/>
            <person name="Threadgold G."/>
            <person name="Wood J."/>
            <person name="Collins J."/>
            <person name="Heath P."/>
            <person name="Griffiths G."/>
            <person name="Pelan S."/>
            <person name="Grafham D."/>
            <person name="Eichler E.E."/>
            <person name="Weinstock G."/>
            <person name="Mardis E.R."/>
            <person name="Wilson R.K."/>
            <person name="Howe K."/>
            <person name="Flicek P."/>
            <person name="Hubbard T."/>
        </authorList>
    </citation>
    <scope>NUCLEOTIDE SEQUENCE [LARGE SCALE GENOMIC DNA]</scope>
    <source>
        <strain evidence="2 4">C57BL/6J</strain>
    </source>
</reference>
<dbReference type="Bgee" id="ENSMUSG00000073684">
    <property type="expression patterns" value="Expressed in ileal epithelium and 257 other cell types or tissues"/>
</dbReference>
<dbReference type="Ensembl" id="ENSMUST00000148406.8">
    <property type="protein sequence ID" value="ENSMUSP00000117360.2"/>
    <property type="gene ID" value="ENSMUSG00000073684.14"/>
</dbReference>
<dbReference type="MGI" id="MGI:1914763">
    <property type="gene designation" value="Faap20"/>
</dbReference>